<feature type="compositionally biased region" description="Low complexity" evidence="2">
    <location>
        <begin position="1"/>
        <end position="18"/>
    </location>
</feature>
<dbReference type="PROSITE" id="PS50011">
    <property type="entry name" value="PROTEIN_KINASE_DOM"/>
    <property type="match status" value="1"/>
</dbReference>
<dbReference type="InterPro" id="IPR004147">
    <property type="entry name" value="ABC1_dom"/>
</dbReference>
<comment type="similarity">
    <text evidence="1">Belongs to the protein kinase superfamily. ADCK protein kinase family.</text>
</comment>
<keyword evidence="3" id="KW-0472">Membrane</keyword>
<keyword evidence="5" id="KW-0418">Kinase</keyword>
<dbReference type="EMBL" id="SHMB01000001">
    <property type="protein sequence ID" value="TAA32998.1"/>
    <property type="molecule type" value="Genomic_DNA"/>
</dbReference>
<sequence>MTEPSASAPGDPSAAPHSEGAMERRKQIMKFLFRYRRSGVFSGFSQDALLQAATVDDGTPDEFSRDLEALGPTFIKLGQMLSTRPDIVPPAYAVALERMQEDVSPVPAEQIRLALEAELGVRLSKIFEDFDPEPLGTASLAQVHRAVLRDGTVVAVKVQKPGVAQRLLSDLSMLRSIAGAADRLTKVGRNLRFSDWLEEFGRTLVAELDYVAEAENLERFATHLKDHPELLVPRPVWDLTRRRVLTMELVQGVRVDQISPLRRTEHSMLPLSAALLRGYIDQIFVYGEIHADPHPGNLRVTPDNRLAIFDLGMVANVPPGQRETLLKLLFAAVDGRGEQVAREMLALGTQLEDFDGERFNREIGQLISRYSAHSATSSEGRVVLDLVRIAMACGLRTPPELSMLGKALLNLDTVCRALSPELDAKAVVEGHLQHVMRARLRQSFSSPNMASELMDLQTLAREGPRRVSDILGLLSENKMQVRISGLEESHLMESLQKIANRVAAGVVTAALILASALMMRIPTASTLFGYPTIALILFFIGAVLGASIVISALLGDRKVRSR</sequence>
<evidence type="ECO:0000256" key="1">
    <source>
        <dbReference type="ARBA" id="ARBA00009670"/>
    </source>
</evidence>
<keyword evidence="5" id="KW-0808">Transferase</keyword>
<evidence type="ECO:0000259" key="4">
    <source>
        <dbReference type="PROSITE" id="PS50011"/>
    </source>
</evidence>
<organism evidence="5 6">
    <name type="scientific">Pseudoxanthomonas winnipegensis</name>
    <dbReference type="NCBI Taxonomy" id="2480810"/>
    <lineage>
        <taxon>Bacteria</taxon>
        <taxon>Pseudomonadati</taxon>
        <taxon>Pseudomonadota</taxon>
        <taxon>Gammaproteobacteria</taxon>
        <taxon>Lysobacterales</taxon>
        <taxon>Lysobacteraceae</taxon>
        <taxon>Pseudoxanthomonas</taxon>
    </lineage>
</organism>
<dbReference type="PANTHER" id="PTHR10566:SF113">
    <property type="entry name" value="PROTEIN ACTIVITY OF BC1 COMPLEX KINASE 7, CHLOROPLASTIC"/>
    <property type="match status" value="1"/>
</dbReference>
<dbReference type="GO" id="GO:0004672">
    <property type="term" value="F:protein kinase activity"/>
    <property type="evidence" value="ECO:0007669"/>
    <property type="project" value="InterPro"/>
</dbReference>
<feature type="region of interest" description="Disordered" evidence="2">
    <location>
        <begin position="1"/>
        <end position="22"/>
    </location>
</feature>
<protein>
    <submittedName>
        <fullName evidence="5">AarF/ABC1/UbiB kinase family protein</fullName>
    </submittedName>
</protein>
<name>A0A4Q8LP51_9GAMM</name>
<proteinExistence type="inferred from homology"/>
<dbReference type="Pfam" id="PF03109">
    <property type="entry name" value="ABC1"/>
    <property type="match status" value="1"/>
</dbReference>
<feature type="transmembrane region" description="Helical" evidence="3">
    <location>
        <begin position="533"/>
        <end position="554"/>
    </location>
</feature>
<comment type="caution">
    <text evidence="5">The sequence shown here is derived from an EMBL/GenBank/DDBJ whole genome shotgun (WGS) entry which is preliminary data.</text>
</comment>
<keyword evidence="3" id="KW-0812">Transmembrane</keyword>
<dbReference type="InterPro" id="IPR050154">
    <property type="entry name" value="UbiB_kinase"/>
</dbReference>
<dbReference type="CDD" id="cd05121">
    <property type="entry name" value="ABC1_ADCK3-like"/>
    <property type="match status" value="1"/>
</dbReference>
<evidence type="ECO:0000313" key="5">
    <source>
        <dbReference type="EMBL" id="TAA32998.1"/>
    </source>
</evidence>
<dbReference type="InterPro" id="IPR000719">
    <property type="entry name" value="Prot_kinase_dom"/>
</dbReference>
<feature type="transmembrane region" description="Helical" evidence="3">
    <location>
        <begin position="502"/>
        <end position="521"/>
    </location>
</feature>
<gene>
    <name evidence="5" type="ORF">EA661_01610</name>
</gene>
<evidence type="ECO:0000256" key="3">
    <source>
        <dbReference type="SAM" id="Phobius"/>
    </source>
</evidence>
<reference evidence="5 6" key="1">
    <citation type="submission" date="2019-02" db="EMBL/GenBank/DDBJ databases">
        <title>WGS of Pseudoxanthomonas species novum from clinical isolates.</title>
        <authorList>
            <person name="Bernier A.-M."/>
            <person name="Bernard K."/>
            <person name="Vachon A."/>
        </authorList>
    </citation>
    <scope>NUCLEOTIDE SEQUENCE [LARGE SCALE GENOMIC DNA]</scope>
    <source>
        <strain evidence="5 6">NML171202</strain>
    </source>
</reference>
<dbReference type="InterPro" id="IPR011009">
    <property type="entry name" value="Kinase-like_dom_sf"/>
</dbReference>
<keyword evidence="3" id="KW-1133">Transmembrane helix</keyword>
<evidence type="ECO:0000256" key="2">
    <source>
        <dbReference type="SAM" id="MobiDB-lite"/>
    </source>
</evidence>
<dbReference type="Proteomes" id="UP000291286">
    <property type="component" value="Unassembled WGS sequence"/>
</dbReference>
<dbReference type="AlphaFoldDB" id="A0A4Q8LP51"/>
<dbReference type="SUPFAM" id="SSF56112">
    <property type="entry name" value="Protein kinase-like (PK-like)"/>
    <property type="match status" value="1"/>
</dbReference>
<evidence type="ECO:0000313" key="6">
    <source>
        <dbReference type="Proteomes" id="UP000291286"/>
    </source>
</evidence>
<dbReference type="RefSeq" id="WP_130515076.1">
    <property type="nucleotide sequence ID" value="NZ_SHMA01000001.1"/>
</dbReference>
<accession>A0A4Q8LP51</accession>
<dbReference type="PANTHER" id="PTHR10566">
    <property type="entry name" value="CHAPERONE-ACTIVITY OF BC1 COMPLEX CABC1 -RELATED"/>
    <property type="match status" value="1"/>
</dbReference>
<feature type="domain" description="Protein kinase" evidence="4">
    <location>
        <begin position="129"/>
        <end position="459"/>
    </location>
</feature>
<dbReference type="GO" id="GO:0005524">
    <property type="term" value="F:ATP binding"/>
    <property type="evidence" value="ECO:0007669"/>
    <property type="project" value="InterPro"/>
</dbReference>